<sequence length="851" mass="88802">MTGGEFRTAARIAARELRGGLRGFRIFLVCLALGVAAIAAVGSVRSAITSGLEQEASALLGGDAEMRFTYRFASDEERAWMDANAARVSEIVDFRSLATAEVDGERVRGLSQVKGVDGAYPLYGTVRLEPEIPLSEALAGRDGLPGMVMDPVLVARMGLKVGDAVRLGTRDFALTAALTAEPDGITAGFTVGPRIIVLTEALRGSGLLAEGTLFDSAYRLATAPDTDIATLEREARGLFRDTGMRWRDSLNGTPGVSRFVDRLSAFLVLVGLAGLAVGGVGVSAAVRSYLEGKTETIATLKTLGARGDTIFAIYLMQIGALALVGVGIGLALGAAVPLLVAPLIADRLPLPADFGLYATPLLEAAFYGLMTALVFTLWPLARARDVRAAGLFRELGGGGGWPARRFVLLLAAIVALFVATVIALSDVPRLASWSAAGIVAALGVLLLAARGARSLARRASHGGAARGRPALRLALGAVGGPGGETASVTLSLGLGLSVLAAIGQVDYNLRSAIQQDLPEIAPAYFFVDIQPDQLDGFMAANRETDGVGEVETAPMLRGVITRINDQPAAEYVRAQTGDGHWALRGDRGVTYAATPPAGTQIVEGEWWPEDYAGPPVMSFAEEEAREMGLRLGDRVTVNILGRDLTAELTSLRVVEFDDMGINFLMALNPGALAGAPHTHIATVYAEPSAEAPLLRRVADAYPNITAIGVRDAIDRVAEALDGISAATRYGAAATLLTGFMVLIGAAAAGERRRVFEAAVLKTLGATRGRILQSFALRAAMLGATAGMVAIIAGALAGWGVTTFVMETEFRFAALQAVAIVLGGATASLLAGLAFALRPLRARPARVLRAQD</sequence>
<evidence type="ECO:0000313" key="9">
    <source>
        <dbReference type="Proteomes" id="UP000572377"/>
    </source>
</evidence>
<organism evidence="8 9">
    <name type="scientific">Halovulum dunhuangense</name>
    <dbReference type="NCBI Taxonomy" id="1505036"/>
    <lineage>
        <taxon>Bacteria</taxon>
        <taxon>Pseudomonadati</taxon>
        <taxon>Pseudomonadota</taxon>
        <taxon>Alphaproteobacteria</taxon>
        <taxon>Rhodobacterales</taxon>
        <taxon>Paracoccaceae</taxon>
        <taxon>Halovulum</taxon>
    </lineage>
</organism>
<feature type="transmembrane region" description="Helical" evidence="6">
    <location>
        <begin position="263"/>
        <end position="290"/>
    </location>
</feature>
<gene>
    <name evidence="8" type="ORF">HMH01_13285</name>
</gene>
<feature type="transmembrane region" description="Helical" evidence="6">
    <location>
        <begin position="774"/>
        <end position="800"/>
    </location>
</feature>
<evidence type="ECO:0000256" key="3">
    <source>
        <dbReference type="ARBA" id="ARBA00022692"/>
    </source>
</evidence>
<protein>
    <submittedName>
        <fullName evidence="8">FtsX-like permease family protein</fullName>
    </submittedName>
</protein>
<reference evidence="8 9" key="1">
    <citation type="submission" date="2020-05" db="EMBL/GenBank/DDBJ databases">
        <title>Gimesia benthica sp. nov., a novel planctomycete isolated from a deep-sea water sample of the Northwest Indian Ocean.</title>
        <authorList>
            <person name="Wang J."/>
            <person name="Ruan C."/>
            <person name="Song L."/>
            <person name="Zhu Y."/>
            <person name="Li A."/>
            <person name="Zheng X."/>
            <person name="Wang L."/>
            <person name="Lu Z."/>
            <person name="Huang Y."/>
            <person name="Du W."/>
            <person name="Zhou Y."/>
            <person name="Huang L."/>
            <person name="Dai X."/>
        </authorList>
    </citation>
    <scope>NUCLEOTIDE SEQUENCE [LARGE SCALE GENOMIC DNA]</scope>
    <source>
        <strain evidence="8 9">YYQ-30</strain>
    </source>
</reference>
<accession>A0A849L5F1</accession>
<feature type="transmembrane region" description="Helical" evidence="6">
    <location>
        <begin position="311"/>
        <end position="344"/>
    </location>
</feature>
<keyword evidence="3 6" id="KW-0812">Transmembrane</keyword>
<evidence type="ECO:0000256" key="5">
    <source>
        <dbReference type="ARBA" id="ARBA00023136"/>
    </source>
</evidence>
<dbReference type="PANTHER" id="PTHR30287">
    <property type="entry name" value="MEMBRANE COMPONENT OF PREDICTED ABC SUPERFAMILY METABOLITE UPTAKE TRANSPORTER"/>
    <property type="match status" value="1"/>
</dbReference>
<dbReference type="Pfam" id="PF02687">
    <property type="entry name" value="FtsX"/>
    <property type="match status" value="2"/>
</dbReference>
<name>A0A849L5F1_9RHOB</name>
<evidence type="ECO:0000256" key="6">
    <source>
        <dbReference type="SAM" id="Phobius"/>
    </source>
</evidence>
<keyword evidence="2" id="KW-1003">Cell membrane</keyword>
<feature type="transmembrane region" description="Helical" evidence="6">
    <location>
        <begin position="402"/>
        <end position="424"/>
    </location>
</feature>
<dbReference type="EMBL" id="JABFBC010000002">
    <property type="protein sequence ID" value="NNU81410.1"/>
    <property type="molecule type" value="Genomic_DNA"/>
</dbReference>
<feature type="domain" description="ABC3 transporter permease C-terminal" evidence="7">
    <location>
        <begin position="732"/>
        <end position="841"/>
    </location>
</feature>
<dbReference type="InterPro" id="IPR038766">
    <property type="entry name" value="Membrane_comp_ABC_pdt"/>
</dbReference>
<proteinExistence type="predicted"/>
<evidence type="ECO:0000313" key="8">
    <source>
        <dbReference type="EMBL" id="NNU81410.1"/>
    </source>
</evidence>
<comment type="caution">
    <text evidence="8">The sequence shown here is derived from an EMBL/GenBank/DDBJ whole genome shotgun (WGS) entry which is preliminary data.</text>
</comment>
<dbReference type="PANTHER" id="PTHR30287:SF1">
    <property type="entry name" value="INNER MEMBRANE PROTEIN"/>
    <property type="match status" value="1"/>
</dbReference>
<evidence type="ECO:0000259" key="7">
    <source>
        <dbReference type="Pfam" id="PF02687"/>
    </source>
</evidence>
<keyword evidence="5 6" id="KW-0472">Membrane</keyword>
<evidence type="ECO:0000256" key="1">
    <source>
        <dbReference type="ARBA" id="ARBA00004651"/>
    </source>
</evidence>
<feature type="transmembrane region" description="Helical" evidence="6">
    <location>
        <begin position="24"/>
        <end position="44"/>
    </location>
</feature>
<feature type="transmembrane region" description="Helical" evidence="6">
    <location>
        <begin position="812"/>
        <end position="836"/>
    </location>
</feature>
<feature type="transmembrane region" description="Helical" evidence="6">
    <location>
        <begin position="364"/>
        <end position="381"/>
    </location>
</feature>
<dbReference type="GO" id="GO:0005886">
    <property type="term" value="C:plasma membrane"/>
    <property type="evidence" value="ECO:0007669"/>
    <property type="project" value="UniProtKB-SubCell"/>
</dbReference>
<feature type="transmembrane region" description="Helical" evidence="6">
    <location>
        <begin position="430"/>
        <end position="449"/>
    </location>
</feature>
<keyword evidence="4 6" id="KW-1133">Transmembrane helix</keyword>
<evidence type="ECO:0000256" key="4">
    <source>
        <dbReference type="ARBA" id="ARBA00022989"/>
    </source>
</evidence>
<evidence type="ECO:0000256" key="2">
    <source>
        <dbReference type="ARBA" id="ARBA00022475"/>
    </source>
</evidence>
<dbReference type="InterPro" id="IPR003838">
    <property type="entry name" value="ABC3_permease_C"/>
</dbReference>
<dbReference type="Proteomes" id="UP000572377">
    <property type="component" value="Unassembled WGS sequence"/>
</dbReference>
<keyword evidence="9" id="KW-1185">Reference proteome</keyword>
<feature type="domain" description="ABC3 transporter permease C-terminal" evidence="7">
    <location>
        <begin position="270"/>
        <end position="384"/>
    </location>
</feature>
<dbReference type="RefSeq" id="WP_171326253.1">
    <property type="nucleotide sequence ID" value="NZ_JABFBC010000002.1"/>
</dbReference>
<dbReference type="AlphaFoldDB" id="A0A849L5F1"/>
<comment type="subcellular location">
    <subcellularLocation>
        <location evidence="1">Cell membrane</location>
        <topology evidence="1">Multi-pass membrane protein</topology>
    </subcellularLocation>
</comment>